<comment type="caution">
    <text evidence="1">The sequence shown here is derived from an EMBL/GenBank/DDBJ whole genome shotgun (WGS) entry which is preliminary data.</text>
</comment>
<keyword evidence="2" id="KW-1185">Reference proteome</keyword>
<name>A0A8S1MNQ0_PARPR</name>
<dbReference type="EMBL" id="CAJJDM010000066">
    <property type="protein sequence ID" value="CAD8080962.1"/>
    <property type="molecule type" value="Genomic_DNA"/>
</dbReference>
<sequence length="229" mass="26892">MKLAISSNSEEKSSYNVKEQDRILKNSNIYKQKANSHLNCLKHPNKKLNIIPKMIIEHFFCSKCALNLALKSHEIEENAVAELEFQRQMRINQFQETKKQAVLVCNSKILGLNNLQISQKQKLEDQNTVKFFEQVIETAHQLNKLIYKSFKMIHSSLEQNKLDYQQAVTNNEKQLQQYQIDISKIQCKDKRSEQEVFNNYQLKSGVKINQFEISSFLTFYEQQCATIFC</sequence>
<proteinExistence type="predicted"/>
<organism evidence="1 2">
    <name type="scientific">Paramecium primaurelia</name>
    <dbReference type="NCBI Taxonomy" id="5886"/>
    <lineage>
        <taxon>Eukaryota</taxon>
        <taxon>Sar</taxon>
        <taxon>Alveolata</taxon>
        <taxon>Ciliophora</taxon>
        <taxon>Intramacronucleata</taxon>
        <taxon>Oligohymenophorea</taxon>
        <taxon>Peniculida</taxon>
        <taxon>Parameciidae</taxon>
        <taxon>Paramecium</taxon>
    </lineage>
</organism>
<dbReference type="Proteomes" id="UP000688137">
    <property type="component" value="Unassembled WGS sequence"/>
</dbReference>
<protein>
    <submittedName>
        <fullName evidence="1">Uncharacterized protein</fullName>
    </submittedName>
</protein>
<accession>A0A8S1MNQ0</accession>
<reference evidence="1" key="1">
    <citation type="submission" date="2021-01" db="EMBL/GenBank/DDBJ databases">
        <authorList>
            <consortium name="Genoscope - CEA"/>
            <person name="William W."/>
        </authorList>
    </citation>
    <scope>NUCLEOTIDE SEQUENCE</scope>
</reference>
<dbReference type="AlphaFoldDB" id="A0A8S1MNQ0"/>
<evidence type="ECO:0000313" key="2">
    <source>
        <dbReference type="Proteomes" id="UP000688137"/>
    </source>
</evidence>
<gene>
    <name evidence="1" type="ORF">PPRIM_AZ9-3.1.T0640253</name>
</gene>
<evidence type="ECO:0000313" key="1">
    <source>
        <dbReference type="EMBL" id="CAD8080962.1"/>
    </source>
</evidence>